<feature type="transmembrane region" description="Helical" evidence="7">
    <location>
        <begin position="176"/>
        <end position="200"/>
    </location>
</feature>
<dbReference type="GO" id="GO:0015297">
    <property type="term" value="F:antiporter activity"/>
    <property type="evidence" value="ECO:0007669"/>
    <property type="project" value="InterPro"/>
</dbReference>
<evidence type="ECO:0000313" key="9">
    <source>
        <dbReference type="Proteomes" id="UP000837801"/>
    </source>
</evidence>
<dbReference type="CDD" id="cd13132">
    <property type="entry name" value="MATE_eukaryotic"/>
    <property type="match status" value="1"/>
</dbReference>
<dbReference type="OrthoDB" id="2126698at2759"/>
<name>A0A9P0QMW2_9ASCO</name>
<evidence type="ECO:0000256" key="1">
    <source>
        <dbReference type="ARBA" id="ARBA00004141"/>
    </source>
</evidence>
<proteinExistence type="inferred from homology"/>
<dbReference type="Proteomes" id="UP000837801">
    <property type="component" value="Unassembled WGS sequence"/>
</dbReference>
<sequence length="625" mass="68687">MVLSQIINQLANPTGGLPGGFGGRRRHLFIPPSTNTPLFLYGEGEDRSFISLPETENHSDSDAASVSTSRSLPSTLNSAPASDQESFHSWLQDESERRRTSGFYASEDRYEDGSASHDEIDSTEGNARTGRKHRNVRRGSSLSSLLAPMIDPYSELEDYVNLQTTHMIELKMLIRYSIPLIIAFLLEHFFSLVCMLVVGHLGKKELAAVSLASMSSTITLGIFDGISTALDTLCPQAYGAENYELVSSHVQRCTMFSLVAYIPFGFVWWFSGNILQFVIEDDEVLYLTQLFLRILILGAPAYIFFACSQRFLQAQGIFEASTGVLFVAAPINIFLSWFLVWNETYGMGYIGAPIATVINFWLMSILLVLYVVYIDGNKCWFGLISWTKMFQQWPELSHLAIPGVIMIESESLAYEILTLFATYFGTSALAAQSAVSSIAALAYMVPFAVGTASSTRIANFIGGQNQYSAKIATQTGLMCSFVVASLNGIFLYAFKNKIATMFTTAPDVVEMIVELIDPLVAVIQLFDGVAAVASGILRAMGLQKIGGLINFLCYYAVGIPISLLLSRYYDFGLEGLWIGIGVGMILIGGTEISVILMANWDDILTKAGIMNGLYNEIDIIESDDE</sequence>
<dbReference type="GO" id="GO:0042910">
    <property type="term" value="F:xenobiotic transmembrane transporter activity"/>
    <property type="evidence" value="ECO:0007669"/>
    <property type="project" value="InterPro"/>
</dbReference>
<evidence type="ECO:0000256" key="5">
    <source>
        <dbReference type="ARBA" id="ARBA00023136"/>
    </source>
</evidence>
<feature type="transmembrane region" description="Helical" evidence="7">
    <location>
        <begin position="346"/>
        <end position="373"/>
    </location>
</feature>
<feature type="transmembrane region" description="Helical" evidence="7">
    <location>
        <begin position="549"/>
        <end position="569"/>
    </location>
</feature>
<gene>
    <name evidence="8" type="ORF">CLIB1423_04S03158</name>
</gene>
<comment type="subcellular location">
    <subcellularLocation>
        <location evidence="1">Membrane</location>
        <topology evidence="1">Multi-pass membrane protein</topology>
    </subcellularLocation>
</comment>
<feature type="transmembrane region" description="Helical" evidence="7">
    <location>
        <begin position="258"/>
        <end position="279"/>
    </location>
</feature>
<feature type="region of interest" description="Disordered" evidence="6">
    <location>
        <begin position="53"/>
        <end position="134"/>
    </location>
</feature>
<feature type="transmembrane region" description="Helical" evidence="7">
    <location>
        <begin position="437"/>
        <end position="455"/>
    </location>
</feature>
<evidence type="ECO:0000256" key="6">
    <source>
        <dbReference type="SAM" id="MobiDB-lite"/>
    </source>
</evidence>
<dbReference type="NCBIfam" id="TIGR00797">
    <property type="entry name" value="matE"/>
    <property type="match status" value="1"/>
</dbReference>
<feature type="compositionally biased region" description="Basic and acidic residues" evidence="6">
    <location>
        <begin position="106"/>
        <end position="120"/>
    </location>
</feature>
<dbReference type="Pfam" id="PF01554">
    <property type="entry name" value="MatE"/>
    <property type="match status" value="2"/>
</dbReference>
<comment type="caution">
    <text evidence="8">The sequence shown here is derived from an EMBL/GenBank/DDBJ whole genome shotgun (WGS) entry which is preliminary data.</text>
</comment>
<dbReference type="InterPro" id="IPR045069">
    <property type="entry name" value="MATE_euk"/>
</dbReference>
<keyword evidence="5 7" id="KW-0472">Membrane</keyword>
<feature type="transmembrane region" description="Helical" evidence="7">
    <location>
        <begin position="575"/>
        <end position="600"/>
    </location>
</feature>
<keyword evidence="4 7" id="KW-1133">Transmembrane helix</keyword>
<evidence type="ECO:0000256" key="2">
    <source>
        <dbReference type="ARBA" id="ARBA00010199"/>
    </source>
</evidence>
<feature type="transmembrane region" description="Helical" evidence="7">
    <location>
        <begin position="317"/>
        <end position="340"/>
    </location>
</feature>
<reference evidence="8" key="1">
    <citation type="submission" date="2022-03" db="EMBL/GenBank/DDBJ databases">
        <authorList>
            <person name="Legras J.-L."/>
            <person name="Devillers H."/>
            <person name="Grondin C."/>
        </authorList>
    </citation>
    <scope>NUCLEOTIDE SEQUENCE</scope>
    <source>
        <strain evidence="8">CLIB 1423</strain>
    </source>
</reference>
<feature type="compositionally biased region" description="Polar residues" evidence="6">
    <location>
        <begin position="62"/>
        <end position="89"/>
    </location>
</feature>
<comment type="similarity">
    <text evidence="2">Belongs to the multi antimicrobial extrusion (MATE) (TC 2.A.66.1) family.</text>
</comment>
<dbReference type="PANTHER" id="PTHR11206">
    <property type="entry name" value="MULTIDRUG RESISTANCE PROTEIN"/>
    <property type="match status" value="1"/>
</dbReference>
<dbReference type="EMBL" id="CAKXYY010000004">
    <property type="protein sequence ID" value="CAH2351662.1"/>
    <property type="molecule type" value="Genomic_DNA"/>
</dbReference>
<keyword evidence="3 7" id="KW-0812">Transmembrane</keyword>
<dbReference type="InterPro" id="IPR002528">
    <property type="entry name" value="MATE_fam"/>
</dbReference>
<protein>
    <submittedName>
        <fullName evidence="8">Uncharacterized transporter</fullName>
    </submittedName>
</protein>
<dbReference type="AlphaFoldDB" id="A0A9P0QMW2"/>
<dbReference type="GO" id="GO:0016020">
    <property type="term" value="C:membrane"/>
    <property type="evidence" value="ECO:0007669"/>
    <property type="project" value="UniProtKB-SubCell"/>
</dbReference>
<dbReference type="GO" id="GO:1990961">
    <property type="term" value="P:xenobiotic detoxification by transmembrane export across the plasma membrane"/>
    <property type="evidence" value="ECO:0007669"/>
    <property type="project" value="InterPro"/>
</dbReference>
<feature type="transmembrane region" description="Helical" evidence="7">
    <location>
        <begin position="476"/>
        <end position="495"/>
    </location>
</feature>
<evidence type="ECO:0000256" key="3">
    <source>
        <dbReference type="ARBA" id="ARBA00022692"/>
    </source>
</evidence>
<accession>A0A9P0QMW2</accession>
<feature type="transmembrane region" description="Helical" evidence="7">
    <location>
        <begin position="285"/>
        <end position="305"/>
    </location>
</feature>
<evidence type="ECO:0000256" key="7">
    <source>
        <dbReference type="SAM" id="Phobius"/>
    </source>
</evidence>
<keyword evidence="9" id="KW-1185">Reference proteome</keyword>
<evidence type="ECO:0000313" key="8">
    <source>
        <dbReference type="EMBL" id="CAH2351662.1"/>
    </source>
</evidence>
<evidence type="ECO:0000256" key="4">
    <source>
        <dbReference type="ARBA" id="ARBA00022989"/>
    </source>
</evidence>
<organism evidence="8 9">
    <name type="scientific">[Candida] railenensis</name>
    <dbReference type="NCBI Taxonomy" id="45579"/>
    <lineage>
        <taxon>Eukaryota</taxon>
        <taxon>Fungi</taxon>
        <taxon>Dikarya</taxon>
        <taxon>Ascomycota</taxon>
        <taxon>Saccharomycotina</taxon>
        <taxon>Pichiomycetes</taxon>
        <taxon>Debaryomycetaceae</taxon>
        <taxon>Kurtzmaniella</taxon>
    </lineage>
</organism>